<dbReference type="GO" id="GO:0015288">
    <property type="term" value="F:porin activity"/>
    <property type="evidence" value="ECO:0007669"/>
    <property type="project" value="TreeGrafter"/>
</dbReference>
<comment type="subcellular location">
    <subcellularLocation>
        <location evidence="1">Cell outer membrane</location>
    </subcellularLocation>
</comment>
<reference evidence="9 10" key="1">
    <citation type="submission" date="2019-09" db="EMBL/GenBank/DDBJ databases">
        <title>Complete genome sequence of Arachidicoccus sp. B3-10 isolated from apple orchard soil.</title>
        <authorList>
            <person name="Kim H.S."/>
            <person name="Han K.-I."/>
            <person name="Suh M.K."/>
            <person name="Lee K.C."/>
            <person name="Eom M.K."/>
            <person name="Kim J.-S."/>
            <person name="Kang S.W."/>
            <person name="Sin Y."/>
            <person name="Lee J.-S."/>
        </authorList>
    </citation>
    <scope>NUCLEOTIDE SEQUENCE [LARGE SCALE GENOMIC DNA]</scope>
    <source>
        <strain evidence="9 10">B3-10</strain>
    </source>
</reference>
<keyword evidence="5" id="KW-0812">Transmembrane</keyword>
<evidence type="ECO:0000313" key="9">
    <source>
        <dbReference type="EMBL" id="QES89242.1"/>
    </source>
</evidence>
<dbReference type="Gene3D" id="1.20.1600.10">
    <property type="entry name" value="Outer membrane efflux proteins (OEP)"/>
    <property type="match status" value="1"/>
</dbReference>
<dbReference type="Pfam" id="PF02321">
    <property type="entry name" value="OEP"/>
    <property type="match status" value="1"/>
</dbReference>
<proteinExistence type="inferred from homology"/>
<dbReference type="InterPro" id="IPR003423">
    <property type="entry name" value="OMP_efflux"/>
</dbReference>
<keyword evidence="3" id="KW-0813">Transport</keyword>
<comment type="similarity">
    <text evidence="2">Belongs to the outer membrane factor (OMF) (TC 1.B.17) family.</text>
</comment>
<evidence type="ECO:0000256" key="2">
    <source>
        <dbReference type="ARBA" id="ARBA00007613"/>
    </source>
</evidence>
<evidence type="ECO:0000256" key="1">
    <source>
        <dbReference type="ARBA" id="ARBA00004442"/>
    </source>
</evidence>
<evidence type="ECO:0000256" key="7">
    <source>
        <dbReference type="ARBA" id="ARBA00023237"/>
    </source>
</evidence>
<dbReference type="PANTHER" id="PTHR30026">
    <property type="entry name" value="OUTER MEMBRANE PROTEIN TOLC"/>
    <property type="match status" value="1"/>
</dbReference>
<organism evidence="9 10">
    <name type="scientific">Rhizosphaericola mali</name>
    <dbReference type="NCBI Taxonomy" id="2545455"/>
    <lineage>
        <taxon>Bacteria</taxon>
        <taxon>Pseudomonadati</taxon>
        <taxon>Bacteroidota</taxon>
        <taxon>Chitinophagia</taxon>
        <taxon>Chitinophagales</taxon>
        <taxon>Chitinophagaceae</taxon>
        <taxon>Rhizosphaericola</taxon>
    </lineage>
</organism>
<protein>
    <submittedName>
        <fullName evidence="9">TolC family protein</fullName>
    </submittedName>
</protein>
<feature type="signal peptide" evidence="8">
    <location>
        <begin position="1"/>
        <end position="18"/>
    </location>
</feature>
<evidence type="ECO:0000256" key="3">
    <source>
        <dbReference type="ARBA" id="ARBA00022448"/>
    </source>
</evidence>
<keyword evidence="8" id="KW-0732">Signal</keyword>
<dbReference type="RefSeq" id="WP_131330188.1">
    <property type="nucleotide sequence ID" value="NZ_CP044016.1"/>
</dbReference>
<accession>A0A5P2G5V8</accession>
<dbReference type="GO" id="GO:0015562">
    <property type="term" value="F:efflux transmembrane transporter activity"/>
    <property type="evidence" value="ECO:0007669"/>
    <property type="project" value="InterPro"/>
</dbReference>
<dbReference type="GO" id="GO:0009279">
    <property type="term" value="C:cell outer membrane"/>
    <property type="evidence" value="ECO:0007669"/>
    <property type="project" value="UniProtKB-SubCell"/>
</dbReference>
<dbReference type="SUPFAM" id="SSF56954">
    <property type="entry name" value="Outer membrane efflux proteins (OEP)"/>
    <property type="match status" value="1"/>
</dbReference>
<dbReference type="EMBL" id="CP044016">
    <property type="protein sequence ID" value="QES89242.1"/>
    <property type="molecule type" value="Genomic_DNA"/>
</dbReference>
<dbReference type="PANTHER" id="PTHR30026:SF20">
    <property type="entry name" value="OUTER MEMBRANE PROTEIN TOLC"/>
    <property type="match status" value="1"/>
</dbReference>
<dbReference type="InterPro" id="IPR051906">
    <property type="entry name" value="TolC-like"/>
</dbReference>
<keyword evidence="10" id="KW-1185">Reference proteome</keyword>
<feature type="chain" id="PRO_5024281037" evidence="8">
    <location>
        <begin position="19"/>
        <end position="433"/>
    </location>
</feature>
<name>A0A5P2G5V8_9BACT</name>
<evidence type="ECO:0000256" key="6">
    <source>
        <dbReference type="ARBA" id="ARBA00023136"/>
    </source>
</evidence>
<keyword evidence="4" id="KW-1134">Transmembrane beta strand</keyword>
<evidence type="ECO:0000256" key="4">
    <source>
        <dbReference type="ARBA" id="ARBA00022452"/>
    </source>
</evidence>
<dbReference type="GO" id="GO:1990281">
    <property type="term" value="C:efflux pump complex"/>
    <property type="evidence" value="ECO:0007669"/>
    <property type="project" value="TreeGrafter"/>
</dbReference>
<gene>
    <name evidence="9" type="ORF">E0W69_011405</name>
</gene>
<dbReference type="OrthoDB" id="9807719at2"/>
<evidence type="ECO:0000256" key="5">
    <source>
        <dbReference type="ARBA" id="ARBA00022692"/>
    </source>
</evidence>
<keyword evidence="6" id="KW-0472">Membrane</keyword>
<keyword evidence="7" id="KW-0998">Cell outer membrane</keyword>
<evidence type="ECO:0000256" key="8">
    <source>
        <dbReference type="SAM" id="SignalP"/>
    </source>
</evidence>
<sequence length="433" mass="47737">MKLLFLNIFLALAIISQAQVHTIGLEESKDSALNYSYAIKNSLLSIQSAEAGKKGAEASQLPSLSGNVLGMYGFKKFVDPIPLFLEKGINNFYYAGATAIEPVFVGGKIRTGIALSNLQIEVEKTKSKLSKDSVALITEQKYWQIVTLQEQQKTLKANELLLDAVLKQQKDLLASGLIARNDLLKVKVKKSQLILDQSKLSNGHKLALFDFSLYLGIDFDSLLIAKDTFGVVNRPESEFINPENALMQNNNYDLLKKSMDAQQLQTKYTKADYLPSVAVGVSAGQFGVIGNGQISKFVPVGIGSVSIPISALLWGNGKQKMIQQHIQENIVKNNFEDGIRQIKTGILKSWYDVQDAYEQINLANESYTSALENMKVNQDNYASGLAGITEVLDAQAAFQQSSSDRVSAFANYREKLAEYKYMVGMISKSQNAN</sequence>
<dbReference type="KEGG" id="arac:E0W69_011405"/>
<dbReference type="Proteomes" id="UP000292424">
    <property type="component" value="Chromosome"/>
</dbReference>
<evidence type="ECO:0000313" key="10">
    <source>
        <dbReference type="Proteomes" id="UP000292424"/>
    </source>
</evidence>
<dbReference type="AlphaFoldDB" id="A0A5P2G5V8"/>